<evidence type="ECO:0000259" key="1">
    <source>
        <dbReference type="Pfam" id="PF01571"/>
    </source>
</evidence>
<dbReference type="OrthoDB" id="9796287at2"/>
<dbReference type="Gene3D" id="2.40.30.160">
    <property type="match status" value="1"/>
</dbReference>
<dbReference type="InterPro" id="IPR045179">
    <property type="entry name" value="YgfZ/GcvT"/>
</dbReference>
<dbReference type="GO" id="GO:0016226">
    <property type="term" value="P:iron-sulfur cluster assembly"/>
    <property type="evidence" value="ECO:0007669"/>
    <property type="project" value="TreeGrafter"/>
</dbReference>
<dbReference type="Proteomes" id="UP000463138">
    <property type="component" value="Unassembled WGS sequence"/>
</dbReference>
<protein>
    <submittedName>
        <fullName evidence="2">Folate-binding protein</fullName>
    </submittedName>
</protein>
<dbReference type="EMBL" id="QOVF01000005">
    <property type="protein sequence ID" value="KAA0693168.1"/>
    <property type="molecule type" value="Genomic_DNA"/>
</dbReference>
<organism evidence="2 3">
    <name type="scientific">Halopseudomonas laoshanensis</name>
    <dbReference type="NCBI Taxonomy" id="2268758"/>
    <lineage>
        <taxon>Bacteria</taxon>
        <taxon>Pseudomonadati</taxon>
        <taxon>Pseudomonadota</taxon>
        <taxon>Gammaproteobacteria</taxon>
        <taxon>Pseudomonadales</taxon>
        <taxon>Pseudomonadaceae</taxon>
        <taxon>Halopseudomonas</taxon>
    </lineage>
</organism>
<feature type="domain" description="GCVT N-terminal" evidence="1">
    <location>
        <begin position="27"/>
        <end position="142"/>
    </location>
</feature>
<comment type="caution">
    <text evidence="2">The sequence shown here is derived from an EMBL/GenBank/DDBJ whole genome shotgun (WGS) entry which is preliminary data.</text>
</comment>
<dbReference type="RefSeq" id="WP_149333414.1">
    <property type="nucleotide sequence ID" value="NZ_QOVF01000005.1"/>
</dbReference>
<gene>
    <name evidence="2" type="ORF">DT594_14920</name>
</gene>
<sequence length="341" mass="36797">MTAINSLEQTLSERFAVSDADELPATGITWLSHEGILAVSGADANRFLQGQLTCDVSVLPDPGSTLGARCNPKGRIQSSFRLVRLAADAYLLAMHKEVLEAQSADLGKYAVFFKTSIKDASNDWVRVGLWGDAAETALQKAGLTPPENIDEVTSCATGSVVRVPGLHRFEIWLPSESAVNTLDQLQTLATPTALNAWQLLQIRNGLGEVSAATRESFIPQMLNMQLFDAVSFRKGCYTGQEIVARMQYLGKLKRRMFRLLMEGQQPLPAGTLIVNRDNGQTLGEVVSSARGNARVEILAVLQKDAAQLLQLAAGDSNGPSLAVADLPYDTELVASEDDPVN</sequence>
<evidence type="ECO:0000313" key="2">
    <source>
        <dbReference type="EMBL" id="KAA0693168.1"/>
    </source>
</evidence>
<name>A0A7V7GRL5_9GAMM</name>
<dbReference type="NCBIfam" id="TIGR03317">
    <property type="entry name" value="ygfZ_signature"/>
    <property type="match status" value="1"/>
</dbReference>
<dbReference type="InterPro" id="IPR006222">
    <property type="entry name" value="GCVT_N"/>
</dbReference>
<dbReference type="Gene3D" id="3.30.70.1400">
    <property type="entry name" value="Aminomethyltransferase beta-barrel domains"/>
    <property type="match status" value="1"/>
</dbReference>
<keyword evidence="3" id="KW-1185">Reference proteome</keyword>
<dbReference type="PANTHER" id="PTHR22602">
    <property type="entry name" value="TRANSFERASE CAF17, MITOCHONDRIAL-RELATED"/>
    <property type="match status" value="1"/>
</dbReference>
<reference evidence="2 3" key="1">
    <citation type="submission" date="2018-07" db="EMBL/GenBank/DDBJ databases">
        <title>Pseudomonas laoshanensis sp. nov., isolated from soil.</title>
        <authorList>
            <person name="Sun J."/>
            <person name="Yu L."/>
            <person name="Wang M."/>
            <person name="Zhang C."/>
        </authorList>
    </citation>
    <scope>NUCLEOTIDE SEQUENCE [LARGE SCALE GENOMIC DNA]</scope>
    <source>
        <strain evidence="2 3">Y22</strain>
    </source>
</reference>
<dbReference type="InterPro" id="IPR017703">
    <property type="entry name" value="YgfZ/GCV_T_CS"/>
</dbReference>
<evidence type="ECO:0000313" key="3">
    <source>
        <dbReference type="Proteomes" id="UP000463138"/>
    </source>
</evidence>
<proteinExistence type="predicted"/>
<dbReference type="AlphaFoldDB" id="A0A7V7GRL5"/>
<dbReference type="SUPFAM" id="SSF103025">
    <property type="entry name" value="Folate-binding domain"/>
    <property type="match status" value="1"/>
</dbReference>
<accession>A0A7V7GRL5</accession>
<dbReference type="SUPFAM" id="SSF101790">
    <property type="entry name" value="Aminomethyltransferase beta-barrel domain"/>
    <property type="match status" value="1"/>
</dbReference>
<dbReference type="Gene3D" id="3.30.70.1630">
    <property type="match status" value="1"/>
</dbReference>
<dbReference type="Pfam" id="PF01571">
    <property type="entry name" value="GCV_T"/>
    <property type="match status" value="1"/>
</dbReference>
<dbReference type="PANTHER" id="PTHR22602:SF0">
    <property type="entry name" value="TRANSFERASE CAF17, MITOCHONDRIAL-RELATED"/>
    <property type="match status" value="1"/>
</dbReference>
<dbReference type="InterPro" id="IPR029043">
    <property type="entry name" value="GcvT/YgfZ_C"/>
</dbReference>